<evidence type="ECO:0000313" key="5">
    <source>
        <dbReference type="Proteomes" id="UP001434883"/>
    </source>
</evidence>
<dbReference type="PANTHER" id="PTHR24300:SF319">
    <property type="entry name" value="CYTOCHROME P450, FAMILY 2, SUBFAMILY AC, POLYPEPTIDE 1"/>
    <property type="match status" value="1"/>
</dbReference>
<evidence type="ECO:0000256" key="3">
    <source>
        <dbReference type="ARBA" id="ARBA00023004"/>
    </source>
</evidence>
<gene>
    <name evidence="4" type="primary">CYP2K1_3</name>
    <name evidence="4" type="ORF">XENOCAPTIV_013356</name>
</gene>
<accession>A0ABV0R061</accession>
<proteinExistence type="inferred from homology"/>
<reference evidence="4 5" key="1">
    <citation type="submission" date="2021-06" db="EMBL/GenBank/DDBJ databases">
        <authorList>
            <person name="Palmer J.M."/>
        </authorList>
    </citation>
    <scope>NUCLEOTIDE SEQUENCE [LARGE SCALE GENOMIC DNA]</scope>
    <source>
        <strain evidence="4 5">XC_2019</strain>
        <tissue evidence="4">Muscle</tissue>
    </source>
</reference>
<dbReference type="InterPro" id="IPR050182">
    <property type="entry name" value="Cytochrome_P450_fam2"/>
</dbReference>
<organism evidence="4 5">
    <name type="scientific">Xenoophorus captivus</name>
    <dbReference type="NCBI Taxonomy" id="1517983"/>
    <lineage>
        <taxon>Eukaryota</taxon>
        <taxon>Metazoa</taxon>
        <taxon>Chordata</taxon>
        <taxon>Craniata</taxon>
        <taxon>Vertebrata</taxon>
        <taxon>Euteleostomi</taxon>
        <taxon>Actinopterygii</taxon>
        <taxon>Neopterygii</taxon>
        <taxon>Teleostei</taxon>
        <taxon>Neoteleostei</taxon>
        <taxon>Acanthomorphata</taxon>
        <taxon>Ovalentaria</taxon>
        <taxon>Atherinomorphae</taxon>
        <taxon>Cyprinodontiformes</taxon>
        <taxon>Goodeidae</taxon>
        <taxon>Xenoophorus</taxon>
    </lineage>
</organism>
<dbReference type="Proteomes" id="UP001434883">
    <property type="component" value="Unassembled WGS sequence"/>
</dbReference>
<protein>
    <submittedName>
        <fullName evidence="4">Cytochrome P450 2K1</fullName>
    </submittedName>
</protein>
<evidence type="ECO:0000256" key="2">
    <source>
        <dbReference type="ARBA" id="ARBA00022723"/>
    </source>
</evidence>
<comment type="similarity">
    <text evidence="1">Belongs to the cytochrome P450 family.</text>
</comment>
<keyword evidence="2" id="KW-0479">Metal-binding</keyword>
<dbReference type="InterPro" id="IPR001128">
    <property type="entry name" value="Cyt_P450"/>
</dbReference>
<evidence type="ECO:0000313" key="4">
    <source>
        <dbReference type="EMBL" id="MEQ2201498.1"/>
    </source>
</evidence>
<keyword evidence="5" id="KW-1185">Reference proteome</keyword>
<name>A0ABV0R061_9TELE</name>
<dbReference type="InterPro" id="IPR036396">
    <property type="entry name" value="Cyt_P450_sf"/>
</dbReference>
<dbReference type="EMBL" id="JAHRIN010027994">
    <property type="protein sequence ID" value="MEQ2201498.1"/>
    <property type="molecule type" value="Genomic_DNA"/>
</dbReference>
<comment type="caution">
    <text evidence="4">The sequence shown here is derived from an EMBL/GenBank/DDBJ whole genome shotgun (WGS) entry which is preliminary data.</text>
</comment>
<dbReference type="Pfam" id="PF00067">
    <property type="entry name" value="p450"/>
    <property type="match status" value="1"/>
</dbReference>
<dbReference type="SUPFAM" id="SSF48264">
    <property type="entry name" value="Cytochrome P450"/>
    <property type="match status" value="1"/>
</dbReference>
<dbReference type="Gene3D" id="1.10.630.10">
    <property type="entry name" value="Cytochrome P450"/>
    <property type="match status" value="1"/>
</dbReference>
<evidence type="ECO:0000256" key="1">
    <source>
        <dbReference type="ARBA" id="ARBA00010617"/>
    </source>
</evidence>
<sequence>MIQKQGVCVSSSICAEVLLQEKIFSFPLFSAPGSRMCLGESLARMELFIFFTTLLQYFRFTPAPGVTEDQLDLTPRGGITLSPSPHKLLAVCRM</sequence>
<keyword evidence="3" id="KW-0408">Iron</keyword>
<dbReference type="PANTHER" id="PTHR24300">
    <property type="entry name" value="CYTOCHROME P450 508A4-RELATED"/>
    <property type="match status" value="1"/>
</dbReference>